<name>A0A9W4U5Y5_9PLEO</name>
<accession>A0A9W4U5Y5</accession>
<dbReference type="EMBL" id="CAOQHR010000001">
    <property type="protein sequence ID" value="CAI6279082.1"/>
    <property type="molecule type" value="Genomic_DNA"/>
</dbReference>
<comment type="caution">
    <text evidence="1">The sequence shown here is derived from an EMBL/GenBank/DDBJ whole genome shotgun (WGS) entry which is preliminary data.</text>
</comment>
<evidence type="ECO:0000313" key="2">
    <source>
        <dbReference type="Proteomes" id="UP001152607"/>
    </source>
</evidence>
<keyword evidence="2" id="KW-1185">Reference proteome</keyword>
<sequence length="55" mass="5877">MSWAPNNLDIMRHFTGLSTISKMIISAIPCPDAPSPCCHSTARARGGFGNEFPNG</sequence>
<organism evidence="1 2">
    <name type="scientific">Periconia digitata</name>
    <dbReference type="NCBI Taxonomy" id="1303443"/>
    <lineage>
        <taxon>Eukaryota</taxon>
        <taxon>Fungi</taxon>
        <taxon>Dikarya</taxon>
        <taxon>Ascomycota</taxon>
        <taxon>Pezizomycotina</taxon>
        <taxon>Dothideomycetes</taxon>
        <taxon>Pleosporomycetidae</taxon>
        <taxon>Pleosporales</taxon>
        <taxon>Massarineae</taxon>
        <taxon>Periconiaceae</taxon>
        <taxon>Periconia</taxon>
    </lineage>
</organism>
<evidence type="ECO:0000313" key="1">
    <source>
        <dbReference type="EMBL" id="CAI6279082.1"/>
    </source>
</evidence>
<dbReference type="AlphaFoldDB" id="A0A9W4U5Y5"/>
<proteinExistence type="predicted"/>
<protein>
    <submittedName>
        <fullName evidence="1">Uncharacterized protein</fullName>
    </submittedName>
</protein>
<dbReference type="Proteomes" id="UP001152607">
    <property type="component" value="Unassembled WGS sequence"/>
</dbReference>
<reference evidence="1" key="1">
    <citation type="submission" date="2023-01" db="EMBL/GenBank/DDBJ databases">
        <authorList>
            <person name="Van Ghelder C."/>
            <person name="Rancurel C."/>
        </authorList>
    </citation>
    <scope>NUCLEOTIDE SEQUENCE</scope>
    <source>
        <strain evidence="1">CNCM I-4278</strain>
    </source>
</reference>
<gene>
    <name evidence="1" type="ORF">PDIGIT_LOCUS2033</name>
</gene>